<name>A0ACC2D4W1_DIPCM</name>
<gene>
    <name evidence="1" type="ORF">O6H91_07G048800</name>
</gene>
<reference evidence="2" key="1">
    <citation type="journal article" date="2024" name="Proc. Natl. Acad. Sci. U.S.A.">
        <title>Extraordinary preservation of gene collinearity over three hundred million years revealed in homosporous lycophytes.</title>
        <authorList>
            <person name="Li C."/>
            <person name="Wickell D."/>
            <person name="Kuo L.Y."/>
            <person name="Chen X."/>
            <person name="Nie B."/>
            <person name="Liao X."/>
            <person name="Peng D."/>
            <person name="Ji J."/>
            <person name="Jenkins J."/>
            <person name="Williams M."/>
            <person name="Shu S."/>
            <person name="Plott C."/>
            <person name="Barry K."/>
            <person name="Rajasekar S."/>
            <person name="Grimwood J."/>
            <person name="Han X."/>
            <person name="Sun S."/>
            <person name="Hou Z."/>
            <person name="He W."/>
            <person name="Dai G."/>
            <person name="Sun C."/>
            <person name="Schmutz J."/>
            <person name="Leebens-Mack J.H."/>
            <person name="Li F.W."/>
            <person name="Wang L."/>
        </authorList>
    </citation>
    <scope>NUCLEOTIDE SEQUENCE [LARGE SCALE GENOMIC DNA]</scope>
    <source>
        <strain evidence="2">cv. PW_Plant_1</strain>
    </source>
</reference>
<keyword evidence="2" id="KW-1185">Reference proteome</keyword>
<sequence>MPSLHNDSLLNAENSPVNSKHHSHIGLVLGFAITGCTILIIAILLVCYIVYRKLKTRRTSPFDLTSIKLKRFSYRKLKAATNGFSTRNKVGQGGFGAVYKGVLRNGQQVAVKKLDTTSLQGEREFQNEVMVIGSISSPHIVSLVGFCADSKRLLLVYEYMQNRSLQEALFDEDNPITLDWRTRFKIILDVAQSIAFLHLNCDPPIIHGDVKPSNILLDSDFSARLADFGLARLKTEVTGTELRSEDAERDSLEQDRIRHERMAREKEVKNSRREAKRKKTEASNAYKNGEDLKQHKEEVSNNFHISSMHDDELPPSPETEGSPLSGLANSQNTAEHNKECAIQISDDGEEAAISPKDGSYVSHPLPATQDFSNPDSKVEIDVSMTNSSHAGEGEDEISSKSSPVGEALDENQLAIPPGSGSGSSEQKEAKDKGTWTRDWWWKQDVDESVRDYTVDWLAGEVRRGQSSTQNWNWREENHLEEEVRSNNKRNGGRERSMSLEWWGQFLREMSCKDFQDMDWKWRRSKSKESTRGWLKEDLSGEISGDQSKELKKGEPNIKEKRREIREWWRDEYSEELSKKGKDSKKLDGKARKDSRTNSMNRDSWTFDLSGELNPQGRGAQNSKNKEWWSGDLLNWNRNRDSAGIEFSGEISGPIKDSRFQEGRRERSRSRDWYSGDISSRALSSTSSMRGTVCYVAPEYGGGGILSEKSDVYSYGVLMLVIISGRRPLQVVATPAEFDRANLISWARNLAQTGNVLDLVDAAMDGEYSKEQAFLCITLALLCLQRLPAVRPSMREVVKILSGDLELPAFPFEFSPSPSCGHSALGLQTKRKPTAERVAVELPLLA</sequence>
<proteinExistence type="predicted"/>
<dbReference type="EMBL" id="CM055098">
    <property type="protein sequence ID" value="KAJ7549314.1"/>
    <property type="molecule type" value="Genomic_DNA"/>
</dbReference>
<dbReference type="Proteomes" id="UP001162992">
    <property type="component" value="Chromosome 7"/>
</dbReference>
<comment type="caution">
    <text evidence="1">The sequence shown here is derived from an EMBL/GenBank/DDBJ whole genome shotgun (WGS) entry which is preliminary data.</text>
</comment>
<accession>A0ACC2D4W1</accession>
<organism evidence="1 2">
    <name type="scientific">Diphasiastrum complanatum</name>
    <name type="common">Issler's clubmoss</name>
    <name type="synonym">Lycopodium complanatum</name>
    <dbReference type="NCBI Taxonomy" id="34168"/>
    <lineage>
        <taxon>Eukaryota</taxon>
        <taxon>Viridiplantae</taxon>
        <taxon>Streptophyta</taxon>
        <taxon>Embryophyta</taxon>
        <taxon>Tracheophyta</taxon>
        <taxon>Lycopodiopsida</taxon>
        <taxon>Lycopodiales</taxon>
        <taxon>Lycopodiaceae</taxon>
        <taxon>Lycopodioideae</taxon>
        <taxon>Diphasiastrum</taxon>
    </lineage>
</organism>
<protein>
    <submittedName>
        <fullName evidence="1">Uncharacterized protein</fullName>
    </submittedName>
</protein>
<evidence type="ECO:0000313" key="2">
    <source>
        <dbReference type="Proteomes" id="UP001162992"/>
    </source>
</evidence>
<evidence type="ECO:0000313" key="1">
    <source>
        <dbReference type="EMBL" id="KAJ7549314.1"/>
    </source>
</evidence>